<name>A0ACC0YDS1_9ROSI</name>
<keyword evidence="2" id="KW-1185">Reference proteome</keyword>
<evidence type="ECO:0000313" key="2">
    <source>
        <dbReference type="Proteomes" id="UP001163603"/>
    </source>
</evidence>
<organism evidence="1 2">
    <name type="scientific">Pistacia integerrima</name>
    <dbReference type="NCBI Taxonomy" id="434235"/>
    <lineage>
        <taxon>Eukaryota</taxon>
        <taxon>Viridiplantae</taxon>
        <taxon>Streptophyta</taxon>
        <taxon>Embryophyta</taxon>
        <taxon>Tracheophyta</taxon>
        <taxon>Spermatophyta</taxon>
        <taxon>Magnoliopsida</taxon>
        <taxon>eudicotyledons</taxon>
        <taxon>Gunneridae</taxon>
        <taxon>Pentapetalae</taxon>
        <taxon>rosids</taxon>
        <taxon>malvids</taxon>
        <taxon>Sapindales</taxon>
        <taxon>Anacardiaceae</taxon>
        <taxon>Pistacia</taxon>
    </lineage>
</organism>
<dbReference type="EMBL" id="CM047742">
    <property type="protein sequence ID" value="KAJ0034002.1"/>
    <property type="molecule type" value="Genomic_DNA"/>
</dbReference>
<proteinExistence type="predicted"/>
<evidence type="ECO:0000313" key="1">
    <source>
        <dbReference type="EMBL" id="KAJ0034002.1"/>
    </source>
</evidence>
<gene>
    <name evidence="1" type="ORF">Pint_25160</name>
</gene>
<reference evidence="2" key="1">
    <citation type="journal article" date="2023" name="G3 (Bethesda)">
        <title>Genome assembly and association tests identify interacting loci associated with vigor, precocity, and sex in interspecific pistachio rootstocks.</title>
        <authorList>
            <person name="Palmer W."/>
            <person name="Jacygrad E."/>
            <person name="Sagayaradj S."/>
            <person name="Cavanaugh K."/>
            <person name="Han R."/>
            <person name="Bertier L."/>
            <person name="Beede B."/>
            <person name="Kafkas S."/>
            <person name="Golino D."/>
            <person name="Preece J."/>
            <person name="Michelmore R."/>
        </authorList>
    </citation>
    <scope>NUCLEOTIDE SEQUENCE [LARGE SCALE GENOMIC DNA]</scope>
</reference>
<accession>A0ACC0YDS1</accession>
<dbReference type="Proteomes" id="UP001163603">
    <property type="component" value="Chromosome 7"/>
</dbReference>
<sequence>MSSNILAPFQLLELNIISAQDLSPVSRSMRAYAVAWVHPDRKLSTRVDAHGRNNPTWNDKFVFRVDEAFLRNDTSAVMIEIFALHWFRDIHVGTVRVLVGNLIRPPQRSHRHSNHMQLGMRFVALQVRRPSGRPQGILNIGVALLDSSMRSMPLYTQLSSAVGYRHLMGEEDPFQNNPNASTTSNNQNSFSFLLGKPELRRTKSDSSSMLGSELLKKSRVRIAKGGSTVSSIEPFKKNIQGSTVKGEYGSVASGSDVIPIKDKFGKGNPLGSGLEVADPLKSVKLKPVKPAGSVISGSDSSDPTKKFTDSPTKPKKHPGSPYKPLPPRIVGNEFGAPNKFKTFKGAAMLTESELGPSPSEVAAAKAKEKLLQKTNDEDSSGLPGWEMDSSVEGLQSKLERWRAELPPLYDSSFPSSTTGVGGGKSTGRHSRRHADGSNSPGLFSCFSKICGCECSIVCGPGPPKKTKKKGSSGRLIRSPSNNNTSSL</sequence>
<protein>
    <submittedName>
        <fullName evidence="1">Uncharacterized protein</fullName>
    </submittedName>
</protein>
<comment type="caution">
    <text evidence="1">The sequence shown here is derived from an EMBL/GenBank/DDBJ whole genome shotgun (WGS) entry which is preliminary data.</text>
</comment>